<feature type="transmembrane region" description="Helical" evidence="2">
    <location>
        <begin position="49"/>
        <end position="68"/>
    </location>
</feature>
<dbReference type="EMBL" id="VJZD01000006">
    <property type="protein sequence ID" value="MPY30303.1"/>
    <property type="molecule type" value="Genomic_DNA"/>
</dbReference>
<reference evidence="3 4" key="1">
    <citation type="submission" date="2019-07" db="EMBL/GenBank/DDBJ databases">
        <title>New species of Amycolatopsis and Streptomyces.</title>
        <authorList>
            <person name="Duangmal K."/>
            <person name="Teo W.F.A."/>
            <person name="Lipun K."/>
        </authorList>
    </citation>
    <scope>NUCLEOTIDE SEQUENCE [LARGE SCALE GENOMIC DNA]</scope>
    <source>
        <strain evidence="3 4">NBRC 109810</strain>
    </source>
</reference>
<accession>A0A5N8V550</accession>
<dbReference type="Proteomes" id="UP000325849">
    <property type="component" value="Unassembled WGS sequence"/>
</dbReference>
<proteinExistence type="predicted"/>
<evidence type="ECO:0000256" key="2">
    <source>
        <dbReference type="SAM" id="Phobius"/>
    </source>
</evidence>
<keyword evidence="2" id="KW-1133">Transmembrane helix</keyword>
<evidence type="ECO:0000313" key="3">
    <source>
        <dbReference type="EMBL" id="MPY30303.1"/>
    </source>
</evidence>
<gene>
    <name evidence="3" type="ORF">FNH09_02980</name>
</gene>
<dbReference type="AlphaFoldDB" id="A0A5N8V550"/>
<keyword evidence="2" id="KW-0472">Membrane</keyword>
<feature type="region of interest" description="Disordered" evidence="1">
    <location>
        <begin position="1"/>
        <end position="20"/>
    </location>
</feature>
<keyword evidence="2" id="KW-0812">Transmembrane</keyword>
<keyword evidence="4" id="KW-1185">Reference proteome</keyword>
<evidence type="ECO:0000256" key="1">
    <source>
        <dbReference type="SAM" id="MobiDB-lite"/>
    </source>
</evidence>
<name>A0A5N8V550_9ACTN</name>
<protein>
    <submittedName>
        <fullName evidence="3">Uncharacterized protein</fullName>
    </submittedName>
</protein>
<evidence type="ECO:0000313" key="4">
    <source>
        <dbReference type="Proteomes" id="UP000325849"/>
    </source>
</evidence>
<dbReference type="RefSeq" id="WP_152884804.1">
    <property type="nucleotide sequence ID" value="NZ_VJZD01000006.1"/>
</dbReference>
<comment type="caution">
    <text evidence="3">The sequence shown here is derived from an EMBL/GenBank/DDBJ whole genome shotgun (WGS) entry which is preliminary data.</text>
</comment>
<organism evidence="3 4">
    <name type="scientific">Streptomyces adustus</name>
    <dbReference type="NCBI Taxonomy" id="1609272"/>
    <lineage>
        <taxon>Bacteria</taxon>
        <taxon>Bacillati</taxon>
        <taxon>Actinomycetota</taxon>
        <taxon>Actinomycetes</taxon>
        <taxon>Kitasatosporales</taxon>
        <taxon>Streptomycetaceae</taxon>
        <taxon>Streptomyces</taxon>
    </lineage>
</organism>
<feature type="transmembrane region" description="Helical" evidence="2">
    <location>
        <begin position="80"/>
        <end position="100"/>
    </location>
</feature>
<sequence length="187" mass="19922">MTSHAPQWAESGPATWQPAQETDRVRSAAAGLGALRLARREPGRAGESLRGLGLAIGSAAGLVVMGLVLSRFEDSGWTGIFRGLAIALLAGVLIGLIRAVRGLVRARMSIYVYEHGLVGTARSRARAVRWEQVTQIVVFSTEGVHITAGEWPMIIPADVVGGGADRAEFLDAVVSPVEQRGVEVRRF</sequence>